<keyword evidence="9" id="KW-1185">Reference proteome</keyword>
<evidence type="ECO:0000259" key="6">
    <source>
        <dbReference type="Pfam" id="PF04542"/>
    </source>
</evidence>
<dbReference type="Gene3D" id="1.10.10.10">
    <property type="entry name" value="Winged helix-like DNA-binding domain superfamily/Winged helix DNA-binding domain"/>
    <property type="match status" value="1"/>
</dbReference>
<dbReference type="AlphaFoldDB" id="A0A1M4V9Q3"/>
<dbReference type="InterPro" id="IPR013249">
    <property type="entry name" value="RNA_pol_sigma70_r4_t2"/>
</dbReference>
<evidence type="ECO:0000256" key="3">
    <source>
        <dbReference type="ARBA" id="ARBA00023082"/>
    </source>
</evidence>
<evidence type="ECO:0000259" key="7">
    <source>
        <dbReference type="Pfam" id="PF08281"/>
    </source>
</evidence>
<gene>
    <name evidence="8" type="ORF">SAMN05444392_102247</name>
</gene>
<dbReference type="InterPro" id="IPR013324">
    <property type="entry name" value="RNA_pol_sigma_r3/r4-like"/>
</dbReference>
<evidence type="ECO:0000313" key="9">
    <source>
        <dbReference type="Proteomes" id="UP000184476"/>
    </source>
</evidence>
<dbReference type="Pfam" id="PF08281">
    <property type="entry name" value="Sigma70_r4_2"/>
    <property type="match status" value="1"/>
</dbReference>
<organism evidence="8 9">
    <name type="scientific">Seinonella peptonophila</name>
    <dbReference type="NCBI Taxonomy" id="112248"/>
    <lineage>
        <taxon>Bacteria</taxon>
        <taxon>Bacillati</taxon>
        <taxon>Bacillota</taxon>
        <taxon>Bacilli</taxon>
        <taxon>Bacillales</taxon>
        <taxon>Thermoactinomycetaceae</taxon>
        <taxon>Seinonella</taxon>
    </lineage>
</organism>
<dbReference type="RefSeq" id="WP_245815532.1">
    <property type="nucleotide sequence ID" value="NZ_FQVL01000002.1"/>
</dbReference>
<dbReference type="InterPro" id="IPR014284">
    <property type="entry name" value="RNA_pol_sigma-70_dom"/>
</dbReference>
<proteinExistence type="inferred from homology"/>
<dbReference type="EMBL" id="FQVL01000002">
    <property type="protein sequence ID" value="SHE65603.1"/>
    <property type="molecule type" value="Genomic_DNA"/>
</dbReference>
<dbReference type="InterPro" id="IPR039425">
    <property type="entry name" value="RNA_pol_sigma-70-like"/>
</dbReference>
<dbReference type="NCBIfam" id="TIGR02937">
    <property type="entry name" value="sigma70-ECF"/>
    <property type="match status" value="1"/>
</dbReference>
<dbReference type="PANTHER" id="PTHR43133:SF8">
    <property type="entry name" value="RNA POLYMERASE SIGMA FACTOR HI_1459-RELATED"/>
    <property type="match status" value="1"/>
</dbReference>
<keyword evidence="3" id="KW-0731">Sigma factor</keyword>
<keyword evidence="5" id="KW-0804">Transcription</keyword>
<feature type="domain" description="RNA polymerase sigma factor 70 region 4 type 2" evidence="7">
    <location>
        <begin position="118"/>
        <end position="169"/>
    </location>
</feature>
<dbReference type="SUPFAM" id="SSF88659">
    <property type="entry name" value="Sigma3 and sigma4 domains of RNA polymerase sigma factors"/>
    <property type="match status" value="1"/>
</dbReference>
<dbReference type="GO" id="GO:0016987">
    <property type="term" value="F:sigma factor activity"/>
    <property type="evidence" value="ECO:0007669"/>
    <property type="project" value="UniProtKB-KW"/>
</dbReference>
<dbReference type="GO" id="GO:0006352">
    <property type="term" value="P:DNA-templated transcription initiation"/>
    <property type="evidence" value="ECO:0007669"/>
    <property type="project" value="InterPro"/>
</dbReference>
<dbReference type="SUPFAM" id="SSF88946">
    <property type="entry name" value="Sigma2 domain of RNA polymerase sigma factors"/>
    <property type="match status" value="1"/>
</dbReference>
<dbReference type="InterPro" id="IPR013325">
    <property type="entry name" value="RNA_pol_sigma_r2"/>
</dbReference>
<dbReference type="Gene3D" id="1.10.1740.10">
    <property type="match status" value="1"/>
</dbReference>
<dbReference type="PANTHER" id="PTHR43133">
    <property type="entry name" value="RNA POLYMERASE ECF-TYPE SIGMA FACTO"/>
    <property type="match status" value="1"/>
</dbReference>
<evidence type="ECO:0000256" key="1">
    <source>
        <dbReference type="ARBA" id="ARBA00010641"/>
    </source>
</evidence>
<evidence type="ECO:0000256" key="4">
    <source>
        <dbReference type="ARBA" id="ARBA00023125"/>
    </source>
</evidence>
<dbReference type="InterPro" id="IPR036388">
    <property type="entry name" value="WH-like_DNA-bd_sf"/>
</dbReference>
<dbReference type="InterPro" id="IPR007627">
    <property type="entry name" value="RNA_pol_sigma70_r2"/>
</dbReference>
<dbReference type="GO" id="GO:0003677">
    <property type="term" value="F:DNA binding"/>
    <property type="evidence" value="ECO:0007669"/>
    <property type="project" value="UniProtKB-KW"/>
</dbReference>
<evidence type="ECO:0000256" key="5">
    <source>
        <dbReference type="ARBA" id="ARBA00023163"/>
    </source>
</evidence>
<comment type="similarity">
    <text evidence="1">Belongs to the sigma-70 factor family. ECF subfamily.</text>
</comment>
<dbReference type="STRING" id="112248.SAMN05444392_102247"/>
<evidence type="ECO:0000313" key="8">
    <source>
        <dbReference type="EMBL" id="SHE65603.1"/>
    </source>
</evidence>
<dbReference type="CDD" id="cd06171">
    <property type="entry name" value="Sigma70_r4"/>
    <property type="match status" value="1"/>
</dbReference>
<dbReference type="Proteomes" id="UP000184476">
    <property type="component" value="Unassembled WGS sequence"/>
</dbReference>
<feature type="domain" description="RNA polymerase sigma-70 region 2" evidence="6">
    <location>
        <begin position="28"/>
        <end position="91"/>
    </location>
</feature>
<keyword evidence="4" id="KW-0238">DNA-binding</keyword>
<sequence length="184" mass="21347">MSEKEIDQAQLRLAQQGDRSAIVYILKQLESSLYRTAYYMLGNETDALDMTQEAFIRIYRSIQDFRGEAAISTWAQRIVSNICRDFLRKNKETFPLDERYINDGLKGVQEVGATVQLDLDQAILELPNLQRNIVVLRYVHDYSLQQIASTLEMPLNTVKSHLFRARKQLKMKLAEYRRGGRIDG</sequence>
<dbReference type="Pfam" id="PF04542">
    <property type="entry name" value="Sigma70_r2"/>
    <property type="match status" value="1"/>
</dbReference>
<keyword evidence="2" id="KW-0805">Transcription regulation</keyword>
<evidence type="ECO:0000256" key="2">
    <source>
        <dbReference type="ARBA" id="ARBA00023015"/>
    </source>
</evidence>
<reference evidence="8 9" key="1">
    <citation type="submission" date="2016-11" db="EMBL/GenBank/DDBJ databases">
        <authorList>
            <person name="Jaros S."/>
            <person name="Januszkiewicz K."/>
            <person name="Wedrychowicz H."/>
        </authorList>
    </citation>
    <scope>NUCLEOTIDE SEQUENCE [LARGE SCALE GENOMIC DNA]</scope>
    <source>
        <strain evidence="8 9">DSM 44666</strain>
    </source>
</reference>
<accession>A0A1M4V9Q3</accession>
<name>A0A1M4V9Q3_9BACL</name>
<protein>
    <submittedName>
        <fullName evidence="8">RNA polymerase sigma-70 factor, ECF subfamily</fullName>
    </submittedName>
</protein>